<dbReference type="Proteomes" id="UP000053477">
    <property type="component" value="Unassembled WGS sequence"/>
</dbReference>
<organism evidence="3 4">
    <name type="scientific">Schizopora paradoxa</name>
    <dbReference type="NCBI Taxonomy" id="27342"/>
    <lineage>
        <taxon>Eukaryota</taxon>
        <taxon>Fungi</taxon>
        <taxon>Dikarya</taxon>
        <taxon>Basidiomycota</taxon>
        <taxon>Agaricomycotina</taxon>
        <taxon>Agaricomycetes</taxon>
        <taxon>Hymenochaetales</taxon>
        <taxon>Schizoporaceae</taxon>
        <taxon>Schizopora</taxon>
    </lineage>
</organism>
<name>A0A0H2RJS7_9AGAM</name>
<gene>
    <name evidence="3" type="ORF">SCHPADRAFT_922314</name>
</gene>
<evidence type="ECO:0000313" key="4">
    <source>
        <dbReference type="Proteomes" id="UP000053477"/>
    </source>
</evidence>
<sequence length="255" mass="28939">MSSPKLIFFQFKTRLQNPDYPTSPNVWRVRLALNYKNLPFTTVWVDGPEIAKTCIAECIPNLDFFADGTPHYTLPALIDATNPDAPVKLVDSKRIVDYLEDTYPEIDPQRALYPPGTKSFQALAYYFFREAVMIHLRPLSVAGAAALQTDRTCAAYLVRHRESYEKAQRMEESGREKGWETAKSALDLMESFIAENGDPQAPYFAGQNITFTDLSIAANLIYLKLSLGDQEFDKHIRAHNGGRWGRLLDAFAKYM</sequence>
<dbReference type="InterPro" id="IPR004045">
    <property type="entry name" value="Glutathione_S-Trfase_N"/>
</dbReference>
<dbReference type="PANTHER" id="PTHR44051">
    <property type="entry name" value="GLUTATHIONE S-TRANSFERASE-RELATED"/>
    <property type="match status" value="1"/>
</dbReference>
<dbReference type="STRING" id="27342.A0A0H2RJS7"/>
<reference evidence="3 4" key="1">
    <citation type="submission" date="2015-04" db="EMBL/GenBank/DDBJ databases">
        <title>Complete genome sequence of Schizopora paradoxa KUC8140, a cosmopolitan wood degrader in East Asia.</title>
        <authorList>
            <consortium name="DOE Joint Genome Institute"/>
            <person name="Min B."/>
            <person name="Park H."/>
            <person name="Jang Y."/>
            <person name="Kim J.-J."/>
            <person name="Kim K.H."/>
            <person name="Pangilinan J."/>
            <person name="Lipzen A."/>
            <person name="Riley R."/>
            <person name="Grigoriev I.V."/>
            <person name="Spatafora J.W."/>
            <person name="Choi I.-G."/>
        </authorList>
    </citation>
    <scope>NUCLEOTIDE SEQUENCE [LARGE SCALE GENOMIC DNA]</scope>
    <source>
        <strain evidence="3 4">KUC8140</strain>
    </source>
</reference>
<dbReference type="PANTHER" id="PTHR44051:SF8">
    <property type="entry name" value="GLUTATHIONE S-TRANSFERASE GSTA"/>
    <property type="match status" value="1"/>
</dbReference>
<dbReference type="Pfam" id="PF13417">
    <property type="entry name" value="GST_N_3"/>
    <property type="match status" value="1"/>
</dbReference>
<keyword evidence="4" id="KW-1185">Reference proteome</keyword>
<dbReference type="PROSITE" id="PS50404">
    <property type="entry name" value="GST_NTER"/>
    <property type="match status" value="1"/>
</dbReference>
<dbReference type="AlphaFoldDB" id="A0A0H2RJS7"/>
<dbReference type="InterPro" id="IPR036282">
    <property type="entry name" value="Glutathione-S-Trfase_C_sf"/>
</dbReference>
<comment type="similarity">
    <text evidence="1">Belongs to the GST superfamily.</text>
</comment>
<dbReference type="EMBL" id="KQ086047">
    <property type="protein sequence ID" value="KLO09713.1"/>
    <property type="molecule type" value="Genomic_DNA"/>
</dbReference>
<dbReference type="Gene3D" id="3.40.30.10">
    <property type="entry name" value="Glutaredoxin"/>
    <property type="match status" value="1"/>
</dbReference>
<dbReference type="SUPFAM" id="SSF52833">
    <property type="entry name" value="Thioredoxin-like"/>
    <property type="match status" value="1"/>
</dbReference>
<evidence type="ECO:0000259" key="2">
    <source>
        <dbReference type="PROSITE" id="PS50404"/>
    </source>
</evidence>
<accession>A0A0H2RJS7</accession>
<dbReference type="InterPro" id="IPR036249">
    <property type="entry name" value="Thioredoxin-like_sf"/>
</dbReference>
<dbReference type="OrthoDB" id="4951845at2759"/>
<evidence type="ECO:0000313" key="3">
    <source>
        <dbReference type="EMBL" id="KLO09713.1"/>
    </source>
</evidence>
<dbReference type="Gene3D" id="1.20.1050.10">
    <property type="match status" value="1"/>
</dbReference>
<protein>
    <recommendedName>
        <fullName evidence="2">GST N-terminal domain-containing protein</fullName>
    </recommendedName>
</protein>
<evidence type="ECO:0000256" key="1">
    <source>
        <dbReference type="ARBA" id="ARBA00007409"/>
    </source>
</evidence>
<dbReference type="SUPFAM" id="SSF47616">
    <property type="entry name" value="GST C-terminal domain-like"/>
    <property type="match status" value="1"/>
</dbReference>
<feature type="domain" description="GST N-terminal" evidence="2">
    <location>
        <begin position="13"/>
        <end position="107"/>
    </location>
</feature>
<dbReference type="InterPro" id="IPR054416">
    <property type="entry name" value="GST_UstS-like_C"/>
</dbReference>
<dbReference type="InParanoid" id="A0A0H2RJS7"/>
<proteinExistence type="inferred from homology"/>
<dbReference type="Pfam" id="PF22041">
    <property type="entry name" value="GST_C_7"/>
    <property type="match status" value="1"/>
</dbReference>